<accession>A0A7C3G5B6</accession>
<evidence type="ECO:0000313" key="2">
    <source>
        <dbReference type="EMBL" id="HFB54993.1"/>
    </source>
</evidence>
<dbReference type="PROSITE" id="PS51257">
    <property type="entry name" value="PROKAR_LIPOPROTEIN"/>
    <property type="match status" value="1"/>
</dbReference>
<evidence type="ECO:0000256" key="1">
    <source>
        <dbReference type="SAM" id="SignalP"/>
    </source>
</evidence>
<protein>
    <recommendedName>
        <fullName evidence="3">Lipoprotein</fullName>
    </recommendedName>
</protein>
<dbReference type="Proteomes" id="UP000886042">
    <property type="component" value="Unassembled WGS sequence"/>
</dbReference>
<feature type="chain" id="PRO_5027965499" description="Lipoprotein" evidence="1">
    <location>
        <begin position="27"/>
        <end position="149"/>
    </location>
</feature>
<name>A0A7C3G5B6_9PROT</name>
<sequence>MIKAKTLLCLPSILILSLMGAGCTVAKVGGKVATLPVKTVYKTGKIATKGTYYTGKGAGTLVYKTGEYTGKGTYYAAKGTYKTAKVPITITNAALDTSNKALSVTTKVVDLSGKTVTLQRNLNRSEAQAYIDQAQGAANVLSVLVDIAK</sequence>
<comment type="caution">
    <text evidence="2">The sequence shown here is derived from an EMBL/GenBank/DDBJ whole genome shotgun (WGS) entry which is preliminary data.</text>
</comment>
<gene>
    <name evidence="2" type="ORF">ENJ46_03635</name>
</gene>
<proteinExistence type="predicted"/>
<dbReference type="EMBL" id="DRMN01000238">
    <property type="protein sequence ID" value="HFB54993.1"/>
    <property type="molecule type" value="Genomic_DNA"/>
</dbReference>
<organism evidence="2">
    <name type="scientific">Hellea balneolensis</name>
    <dbReference type="NCBI Taxonomy" id="287478"/>
    <lineage>
        <taxon>Bacteria</taxon>
        <taxon>Pseudomonadati</taxon>
        <taxon>Pseudomonadota</taxon>
        <taxon>Alphaproteobacteria</taxon>
        <taxon>Maricaulales</taxon>
        <taxon>Robiginitomaculaceae</taxon>
        <taxon>Hellea</taxon>
    </lineage>
</organism>
<keyword evidence="1" id="KW-0732">Signal</keyword>
<reference evidence="2" key="1">
    <citation type="journal article" date="2020" name="mSystems">
        <title>Genome- and Community-Level Interaction Insights into Carbon Utilization and Element Cycling Functions of Hydrothermarchaeota in Hydrothermal Sediment.</title>
        <authorList>
            <person name="Zhou Z."/>
            <person name="Liu Y."/>
            <person name="Xu W."/>
            <person name="Pan J."/>
            <person name="Luo Z.H."/>
            <person name="Li M."/>
        </authorList>
    </citation>
    <scope>NUCLEOTIDE SEQUENCE [LARGE SCALE GENOMIC DNA]</scope>
    <source>
        <strain evidence="2">HyVt-489</strain>
    </source>
</reference>
<feature type="signal peptide" evidence="1">
    <location>
        <begin position="1"/>
        <end position="26"/>
    </location>
</feature>
<evidence type="ECO:0008006" key="3">
    <source>
        <dbReference type="Google" id="ProtNLM"/>
    </source>
</evidence>
<dbReference type="AlphaFoldDB" id="A0A7C3G5B6"/>